<dbReference type="NCBIfam" id="TIGR03999">
    <property type="entry name" value="thiol_BshA"/>
    <property type="match status" value="1"/>
</dbReference>
<evidence type="ECO:0000313" key="4">
    <source>
        <dbReference type="Proteomes" id="UP000448943"/>
    </source>
</evidence>
<dbReference type="PANTHER" id="PTHR12526">
    <property type="entry name" value="GLYCOSYLTRANSFERASE"/>
    <property type="match status" value="1"/>
</dbReference>
<dbReference type="PANTHER" id="PTHR12526:SF599">
    <property type="entry name" value="N-ACETYL-ALPHA-D-GLUCOSAMINYL L-MALATE SYNTHASE"/>
    <property type="match status" value="1"/>
</dbReference>
<name>A0A6N9Q6M4_9BACL</name>
<dbReference type="Proteomes" id="UP000448943">
    <property type="component" value="Unassembled WGS sequence"/>
</dbReference>
<dbReference type="Pfam" id="PF00534">
    <property type="entry name" value="Glycos_transf_1"/>
    <property type="match status" value="1"/>
</dbReference>
<dbReference type="InterPro" id="IPR001296">
    <property type="entry name" value="Glyco_trans_1"/>
</dbReference>
<dbReference type="InterPro" id="IPR028098">
    <property type="entry name" value="Glyco_trans_4-like_N"/>
</dbReference>
<feature type="domain" description="Glycosyl transferase family 1" evidence="1">
    <location>
        <begin position="195"/>
        <end position="350"/>
    </location>
</feature>
<dbReference type="InterPro" id="IPR023881">
    <property type="entry name" value="Thiol_BshA"/>
</dbReference>
<organism evidence="3 4">
    <name type="scientific">Chengkuizengella marina</name>
    <dbReference type="NCBI Taxonomy" id="2507566"/>
    <lineage>
        <taxon>Bacteria</taxon>
        <taxon>Bacillati</taxon>
        <taxon>Bacillota</taxon>
        <taxon>Bacilli</taxon>
        <taxon>Bacillales</taxon>
        <taxon>Paenibacillaceae</taxon>
        <taxon>Chengkuizengella</taxon>
    </lineage>
</organism>
<evidence type="ECO:0000259" key="2">
    <source>
        <dbReference type="Pfam" id="PF13439"/>
    </source>
</evidence>
<dbReference type="SUPFAM" id="SSF53756">
    <property type="entry name" value="UDP-Glycosyltransferase/glycogen phosphorylase"/>
    <property type="match status" value="1"/>
</dbReference>
<evidence type="ECO:0000313" key="3">
    <source>
        <dbReference type="EMBL" id="NBI30502.1"/>
    </source>
</evidence>
<dbReference type="Gene3D" id="3.40.50.2000">
    <property type="entry name" value="Glycogen Phosphorylase B"/>
    <property type="match status" value="2"/>
</dbReference>
<gene>
    <name evidence="3" type="primary">bshA</name>
    <name evidence="3" type="ORF">ERL59_16255</name>
</gene>
<dbReference type="RefSeq" id="WP_160647308.1">
    <property type="nucleotide sequence ID" value="NZ_SIJB01000032.1"/>
</dbReference>
<sequence>MTKKLKIGITCYPSLGGSGIIATELGKLLAENGHEVHFITHGMPFRLGKYHKNVFYHEVQVTNYHVFKYPPYDLSLANKLAQIVRMKNLDILHVHYAFPHAVCAYLAKQIVGEKLKIVTTLHGTDITILAQDESLKDLIRLGINESDAVTAVSKDLIQETKSVLSIEKPIDLTYNFVDKREYYPRDVSDCRKDFAQPNEKILIHISNFRPVKRILDVLDIFYKVNQKVPSKLLFVGEGPELSKVQCKAEKLGIDDRIIFLGKQDDVAQVLSLADVMLLPSEKESFGLVALEAMACGVPTIGSNAGGIPEVVTQGETGYLANIGDTNQMANDAIKILSDDDLYVQLVSNGLERARHYFCNNLITETYEKIYYRVLNLEPIGVHS</sequence>
<feature type="domain" description="Glycosyltransferase subfamily 4-like N-terminal" evidence="2">
    <location>
        <begin position="16"/>
        <end position="179"/>
    </location>
</feature>
<dbReference type="EMBL" id="SIJB01000032">
    <property type="protein sequence ID" value="NBI30502.1"/>
    <property type="molecule type" value="Genomic_DNA"/>
</dbReference>
<evidence type="ECO:0000259" key="1">
    <source>
        <dbReference type="Pfam" id="PF00534"/>
    </source>
</evidence>
<reference evidence="3 4" key="1">
    <citation type="submission" date="2019-01" db="EMBL/GenBank/DDBJ databases">
        <title>Chengkuizengella sp. nov., isolated from deep-sea sediment of East Pacific Ocean.</title>
        <authorList>
            <person name="Yang J."/>
            <person name="Lai Q."/>
            <person name="Shao Z."/>
        </authorList>
    </citation>
    <scope>NUCLEOTIDE SEQUENCE [LARGE SCALE GENOMIC DNA]</scope>
    <source>
        <strain evidence="3 4">YPA3-1-1</strain>
    </source>
</reference>
<accession>A0A6N9Q6M4</accession>
<dbReference type="GO" id="GO:0071793">
    <property type="term" value="P:bacillithiol biosynthetic process"/>
    <property type="evidence" value="ECO:0007669"/>
    <property type="project" value="InterPro"/>
</dbReference>
<proteinExistence type="predicted"/>
<keyword evidence="4" id="KW-1185">Reference proteome</keyword>
<dbReference type="GO" id="GO:0016757">
    <property type="term" value="F:glycosyltransferase activity"/>
    <property type="evidence" value="ECO:0007669"/>
    <property type="project" value="InterPro"/>
</dbReference>
<protein>
    <submittedName>
        <fullName evidence="3">N-acetyl-alpha-D-glucosaminyl L-malate synthase BshA</fullName>
    </submittedName>
</protein>
<dbReference type="OrthoDB" id="9810929at2"/>
<dbReference type="Pfam" id="PF13439">
    <property type="entry name" value="Glyco_transf_4"/>
    <property type="match status" value="1"/>
</dbReference>
<comment type="caution">
    <text evidence="3">The sequence shown here is derived from an EMBL/GenBank/DDBJ whole genome shotgun (WGS) entry which is preliminary data.</text>
</comment>
<dbReference type="AlphaFoldDB" id="A0A6N9Q6M4"/>